<reference evidence="2" key="1">
    <citation type="submission" date="2021-12" db="EMBL/GenBank/DDBJ databases">
        <authorList>
            <person name="King R."/>
        </authorList>
    </citation>
    <scope>NUCLEOTIDE SEQUENCE</scope>
</reference>
<name>A0A9P0F4M5_BEMTA</name>
<evidence type="ECO:0000313" key="2">
    <source>
        <dbReference type="EMBL" id="CAH0387901.1"/>
    </source>
</evidence>
<dbReference type="GO" id="GO:0036064">
    <property type="term" value="C:ciliary basal body"/>
    <property type="evidence" value="ECO:0007669"/>
    <property type="project" value="TreeGrafter"/>
</dbReference>
<evidence type="ECO:0000313" key="3">
    <source>
        <dbReference type="Proteomes" id="UP001152759"/>
    </source>
</evidence>
<dbReference type="EMBL" id="OU963865">
    <property type="protein sequence ID" value="CAH0387901.1"/>
    <property type="molecule type" value="Genomic_DNA"/>
</dbReference>
<gene>
    <name evidence="2" type="ORF">BEMITA_LOCUS6859</name>
</gene>
<dbReference type="KEGG" id="btab:109031194"/>
<sequence length="379" mass="42849">MTQKQVYSNYHPPTYEACNIILLNMKNHYRRLYSVKPAVDTSPPESYKLLTRKTSRSLSCLDLSLSNLSSFKLCQRPDIKHEVQNHEMQRTAKSINKRHSCIGVDKAANQHCRERNRVKPSISSCHRNPRTVLINMENSKVYTPKEKVLDSGKACSESSQDSAYNEGEIGSSERGSRTPTPETVVNTSSKIASNPALGSSTYCRRTRSYLYLKFLAEITDEILKKGVVTNKALKRIFNHHLEANIYHLNQHRMQLELETLRNKLGIPEDDAQNAADFGVGSGEGPTCQPLFHDLPGFDDQMSTKSVLQKGLLTSKWPGRLKFWKLLLCSVTIRNSSIVYNQASKVWLRICGRSVCQFLNLKSVVKGHPVIRIIVRKSVG</sequence>
<feature type="compositionally biased region" description="Polar residues" evidence="1">
    <location>
        <begin position="177"/>
        <end position="188"/>
    </location>
</feature>
<dbReference type="GO" id="GO:0000226">
    <property type="term" value="P:microtubule cytoskeleton organization"/>
    <property type="evidence" value="ECO:0007669"/>
    <property type="project" value="TreeGrafter"/>
</dbReference>
<organism evidence="2 3">
    <name type="scientific">Bemisia tabaci</name>
    <name type="common">Sweetpotato whitefly</name>
    <name type="synonym">Aleurodes tabaci</name>
    <dbReference type="NCBI Taxonomy" id="7038"/>
    <lineage>
        <taxon>Eukaryota</taxon>
        <taxon>Metazoa</taxon>
        <taxon>Ecdysozoa</taxon>
        <taxon>Arthropoda</taxon>
        <taxon>Hexapoda</taxon>
        <taxon>Insecta</taxon>
        <taxon>Pterygota</taxon>
        <taxon>Neoptera</taxon>
        <taxon>Paraneoptera</taxon>
        <taxon>Hemiptera</taxon>
        <taxon>Sternorrhyncha</taxon>
        <taxon>Aleyrodoidea</taxon>
        <taxon>Aleyrodidae</taxon>
        <taxon>Aleyrodinae</taxon>
        <taxon>Bemisia</taxon>
    </lineage>
</organism>
<dbReference type="PANTHER" id="PTHR14917:SF4">
    <property type="entry name" value="SPERMATOGENESIS-ASSOCIATED 7"/>
    <property type="match status" value="1"/>
</dbReference>
<proteinExistence type="predicted"/>
<evidence type="ECO:0000256" key="1">
    <source>
        <dbReference type="SAM" id="MobiDB-lite"/>
    </source>
</evidence>
<dbReference type="Proteomes" id="UP001152759">
    <property type="component" value="Chromosome 4"/>
</dbReference>
<dbReference type="InterPro" id="IPR029357">
    <property type="entry name" value="SPATA7"/>
</dbReference>
<dbReference type="AlphaFoldDB" id="A0A9P0F4M5"/>
<dbReference type="PANTHER" id="PTHR14917">
    <property type="entry name" value="SPERMATOGENESIS-ASSOCIATED PROTEIN 7"/>
    <property type="match status" value="1"/>
</dbReference>
<dbReference type="GO" id="GO:0005930">
    <property type="term" value="C:axoneme"/>
    <property type="evidence" value="ECO:0007669"/>
    <property type="project" value="TreeGrafter"/>
</dbReference>
<accession>A0A9P0F4M5</accession>
<feature type="region of interest" description="Disordered" evidence="1">
    <location>
        <begin position="151"/>
        <end position="188"/>
    </location>
</feature>
<keyword evidence="3" id="KW-1185">Reference proteome</keyword>
<dbReference type="Pfam" id="PF15244">
    <property type="entry name" value="HSD3"/>
    <property type="match status" value="1"/>
</dbReference>
<protein>
    <submittedName>
        <fullName evidence="2">Uncharacterized protein</fullName>
    </submittedName>
</protein>